<name>A0A1Q5UDC7_9EURO</name>
<dbReference type="PROSITE" id="PS51194">
    <property type="entry name" value="HELICASE_CTER"/>
    <property type="match status" value="1"/>
</dbReference>
<dbReference type="EMBL" id="MNBE01000319">
    <property type="protein sequence ID" value="OKP10470.1"/>
    <property type="molecule type" value="Genomic_DNA"/>
</dbReference>
<protein>
    <submittedName>
        <fullName evidence="5">Dicer-like protein 2</fullName>
    </submittedName>
</protein>
<dbReference type="InterPro" id="IPR051363">
    <property type="entry name" value="RLR_Helicase"/>
</dbReference>
<dbReference type="InterPro" id="IPR027417">
    <property type="entry name" value="P-loop_NTPase"/>
</dbReference>
<dbReference type="Gene3D" id="3.40.50.300">
    <property type="entry name" value="P-loop containing nucleotide triphosphate hydrolases"/>
    <property type="match status" value="2"/>
</dbReference>
<feature type="domain" description="Helicase ATP-binding" evidence="3">
    <location>
        <begin position="32"/>
        <end position="155"/>
    </location>
</feature>
<sequence length="447" mass="50577">MDERPDGSAAVMPDLLGHNGASFRPRNYQLEMLEASRRQNVIVAMDTGSGKTHIAVLRIIDELEKGDPEKLTWFLAPTVALCLQQYEVIASHIQSAKTRVLTGLDNVDRRTDQAIWNTVLQGIRVVVSTHAVLADALNHGFVRMSQLAVVIFDEGKIDLTIEANLDAVCKTPRVYRAELLERACRPRLKRISYSPMQKEELGKGSELLLSLIHFIESFDLQNDPYFEMLRQKPETQEQAEKILKSGKTFCSDQLAKFLEISHHIYEEVGDWATDYFIRTSVDHLRHTIENDTSMTGVNRAERLFLLELLLDLPVSEITADSMHISPKLEKLLAFLEKMDHSEFSGLIFAKRRATVSILARVLSMHPATKNHFRSASYVGWSNNTSRKDYLGNLLSQDTQRDTLSEFRAGRINLIVTTDALEEGLDVSTCSLVVCYDKPANLKSFVQR</sequence>
<dbReference type="GO" id="GO:0003676">
    <property type="term" value="F:nucleic acid binding"/>
    <property type="evidence" value="ECO:0007669"/>
    <property type="project" value="InterPro"/>
</dbReference>
<dbReference type="InterPro" id="IPR014001">
    <property type="entry name" value="Helicase_ATP-bd"/>
</dbReference>
<keyword evidence="1" id="KW-0547">Nucleotide-binding</keyword>
<dbReference type="PANTHER" id="PTHR14074">
    <property type="entry name" value="HELICASE WITH DEATH DOMAIN-RELATED"/>
    <property type="match status" value="1"/>
</dbReference>
<reference evidence="5 6" key="1">
    <citation type="submission" date="2016-10" db="EMBL/GenBank/DDBJ databases">
        <title>Genome sequence of the ascomycete fungus Penicillium subrubescens.</title>
        <authorList>
            <person name="De Vries R.P."/>
            <person name="Peng M."/>
            <person name="Dilokpimol A."/>
            <person name="Hilden K."/>
            <person name="Makela M.R."/>
            <person name="Grigoriev I."/>
            <person name="Riley R."/>
            <person name="Granchi Z."/>
        </authorList>
    </citation>
    <scope>NUCLEOTIDE SEQUENCE [LARGE SCALE GENOMIC DNA]</scope>
    <source>
        <strain evidence="5 6">CBS 132785</strain>
    </source>
</reference>
<keyword evidence="6" id="KW-1185">Reference proteome</keyword>
<dbReference type="Pfam" id="PF00271">
    <property type="entry name" value="Helicase_C"/>
    <property type="match status" value="1"/>
</dbReference>
<dbReference type="SUPFAM" id="SSF52540">
    <property type="entry name" value="P-loop containing nucleoside triphosphate hydrolases"/>
    <property type="match status" value="1"/>
</dbReference>
<evidence type="ECO:0000259" key="3">
    <source>
        <dbReference type="PROSITE" id="PS51192"/>
    </source>
</evidence>
<evidence type="ECO:0000256" key="2">
    <source>
        <dbReference type="ARBA" id="ARBA00022840"/>
    </source>
</evidence>
<accession>A0A1Q5UDC7</accession>
<gene>
    <name evidence="5" type="ORF">PENSUB_4102</name>
</gene>
<dbReference type="PROSITE" id="PS51192">
    <property type="entry name" value="HELICASE_ATP_BIND_1"/>
    <property type="match status" value="1"/>
</dbReference>
<evidence type="ECO:0000256" key="1">
    <source>
        <dbReference type="ARBA" id="ARBA00022741"/>
    </source>
</evidence>
<evidence type="ECO:0000259" key="4">
    <source>
        <dbReference type="PROSITE" id="PS51194"/>
    </source>
</evidence>
<dbReference type="SMART" id="SM00487">
    <property type="entry name" value="DEXDc"/>
    <property type="match status" value="1"/>
</dbReference>
<organism evidence="5 6">
    <name type="scientific">Penicillium subrubescens</name>
    <dbReference type="NCBI Taxonomy" id="1316194"/>
    <lineage>
        <taxon>Eukaryota</taxon>
        <taxon>Fungi</taxon>
        <taxon>Dikarya</taxon>
        <taxon>Ascomycota</taxon>
        <taxon>Pezizomycotina</taxon>
        <taxon>Eurotiomycetes</taxon>
        <taxon>Eurotiomycetidae</taxon>
        <taxon>Eurotiales</taxon>
        <taxon>Aspergillaceae</taxon>
        <taxon>Penicillium</taxon>
    </lineage>
</organism>
<proteinExistence type="predicted"/>
<dbReference type="GO" id="GO:0005737">
    <property type="term" value="C:cytoplasm"/>
    <property type="evidence" value="ECO:0007669"/>
    <property type="project" value="TreeGrafter"/>
</dbReference>
<feature type="domain" description="Helicase C-terminal" evidence="4">
    <location>
        <begin position="327"/>
        <end position="447"/>
    </location>
</feature>
<dbReference type="GO" id="GO:0005524">
    <property type="term" value="F:ATP binding"/>
    <property type="evidence" value="ECO:0007669"/>
    <property type="project" value="UniProtKB-KW"/>
</dbReference>
<dbReference type="AlphaFoldDB" id="A0A1Q5UDC7"/>
<dbReference type="PANTHER" id="PTHR14074:SF16">
    <property type="entry name" value="ANTIVIRAL INNATE IMMUNE RESPONSE RECEPTOR RIG-I"/>
    <property type="match status" value="1"/>
</dbReference>
<keyword evidence="2" id="KW-0067">ATP-binding</keyword>
<dbReference type="InterPro" id="IPR011545">
    <property type="entry name" value="DEAD/DEAH_box_helicase_dom"/>
</dbReference>
<dbReference type="STRING" id="1316194.A0A1Q5UDC7"/>
<evidence type="ECO:0000313" key="5">
    <source>
        <dbReference type="EMBL" id="OKP10470.1"/>
    </source>
</evidence>
<dbReference type="Proteomes" id="UP000186955">
    <property type="component" value="Unassembled WGS sequence"/>
</dbReference>
<dbReference type="InterPro" id="IPR001650">
    <property type="entry name" value="Helicase_C-like"/>
</dbReference>
<evidence type="ECO:0000313" key="6">
    <source>
        <dbReference type="Proteomes" id="UP000186955"/>
    </source>
</evidence>
<dbReference type="Pfam" id="PF00270">
    <property type="entry name" value="DEAD"/>
    <property type="match status" value="1"/>
</dbReference>
<comment type="caution">
    <text evidence="5">The sequence shown here is derived from an EMBL/GenBank/DDBJ whole genome shotgun (WGS) entry which is preliminary data.</text>
</comment>
<dbReference type="SMART" id="SM00490">
    <property type="entry name" value="HELICc"/>
    <property type="match status" value="1"/>
</dbReference>